<evidence type="ECO:0000259" key="1">
    <source>
        <dbReference type="Pfam" id="PF12671"/>
    </source>
</evidence>
<accession>A0ABW4B8V3</accession>
<feature type="domain" description="Putative amidase" evidence="1">
    <location>
        <begin position="8"/>
        <end position="115"/>
    </location>
</feature>
<proteinExistence type="predicted"/>
<organism evidence="2 3">
    <name type="scientific">Lacticaseibacillus jixianensis</name>
    <dbReference type="NCBI Taxonomy" id="2486012"/>
    <lineage>
        <taxon>Bacteria</taxon>
        <taxon>Bacillati</taxon>
        <taxon>Bacillota</taxon>
        <taxon>Bacilli</taxon>
        <taxon>Lactobacillales</taxon>
        <taxon>Lactobacillaceae</taxon>
        <taxon>Lacticaseibacillus</taxon>
    </lineage>
</organism>
<name>A0ABW4B8V3_9LACO</name>
<evidence type="ECO:0000313" key="2">
    <source>
        <dbReference type="EMBL" id="MFD1393234.1"/>
    </source>
</evidence>
<gene>
    <name evidence="2" type="ORF">ACFQ3L_06575</name>
</gene>
<protein>
    <submittedName>
        <fullName evidence="2">Amidase domain-containing protein</fullName>
    </submittedName>
</protein>
<dbReference type="Pfam" id="PF12671">
    <property type="entry name" value="Amidase_6"/>
    <property type="match status" value="1"/>
</dbReference>
<dbReference type="PANTHER" id="PTHR40032">
    <property type="entry name" value="EXPORTED PROTEIN-RELATED"/>
    <property type="match status" value="1"/>
</dbReference>
<comment type="caution">
    <text evidence="2">The sequence shown here is derived from an EMBL/GenBank/DDBJ whole genome shotgun (WGS) entry which is preliminary data.</text>
</comment>
<sequence>MNITRLGGGGDCTNFASQILLAGGADMEYPDSGWYYYNAVAYSPTWINAGLFADYWAGRAVRTGQSLNLDGLISEVKEGDFIGFLKPDSYEYSHWAYVSKKASGRAYITEHDKKPTPCECRLFAALRYLELKGILPGNPFLYTIFMSEHT</sequence>
<keyword evidence="3" id="KW-1185">Reference proteome</keyword>
<evidence type="ECO:0000313" key="3">
    <source>
        <dbReference type="Proteomes" id="UP001597249"/>
    </source>
</evidence>
<dbReference type="Proteomes" id="UP001597249">
    <property type="component" value="Unassembled WGS sequence"/>
</dbReference>
<reference evidence="3" key="1">
    <citation type="journal article" date="2019" name="Int. J. Syst. Evol. Microbiol.">
        <title>The Global Catalogue of Microorganisms (GCM) 10K type strain sequencing project: providing services to taxonomists for standard genome sequencing and annotation.</title>
        <authorList>
            <consortium name="The Broad Institute Genomics Platform"/>
            <consortium name="The Broad Institute Genome Sequencing Center for Infectious Disease"/>
            <person name="Wu L."/>
            <person name="Ma J."/>
        </authorList>
    </citation>
    <scope>NUCLEOTIDE SEQUENCE [LARGE SCALE GENOMIC DNA]</scope>
    <source>
        <strain evidence="3">CCM 8911</strain>
    </source>
</reference>
<dbReference type="RefSeq" id="WP_125586825.1">
    <property type="nucleotide sequence ID" value="NZ_JBHTMO010000020.1"/>
</dbReference>
<dbReference type="InterPro" id="IPR024301">
    <property type="entry name" value="Amidase_6"/>
</dbReference>
<dbReference type="EMBL" id="JBHTMO010000020">
    <property type="protein sequence ID" value="MFD1393234.1"/>
    <property type="molecule type" value="Genomic_DNA"/>
</dbReference>
<dbReference type="PANTHER" id="PTHR40032:SF1">
    <property type="entry name" value="EXPORTED PROTEIN"/>
    <property type="match status" value="1"/>
</dbReference>